<sequence length="94" mass="11255">MDKYLKLFQDIQLSLLIGAEGPTEAKYWRLLIEKILNERELPFATFAIDDKVERWRRGQHQDKFVCGLRDMFRQSKVTLGIKDYLVLVERVRRV</sequence>
<dbReference type="Proteomes" id="UP000775213">
    <property type="component" value="Unassembled WGS sequence"/>
</dbReference>
<accession>A0AAV7H180</accession>
<evidence type="ECO:0000313" key="1">
    <source>
        <dbReference type="EMBL" id="KAH0461643.1"/>
    </source>
</evidence>
<reference evidence="1 2" key="1">
    <citation type="journal article" date="2021" name="Hortic Res">
        <title>Chromosome-scale assembly of the Dendrobium chrysotoxum genome enhances the understanding of orchid evolution.</title>
        <authorList>
            <person name="Zhang Y."/>
            <person name="Zhang G.Q."/>
            <person name="Zhang D."/>
            <person name="Liu X.D."/>
            <person name="Xu X.Y."/>
            <person name="Sun W.H."/>
            <person name="Yu X."/>
            <person name="Zhu X."/>
            <person name="Wang Z.W."/>
            <person name="Zhao X."/>
            <person name="Zhong W.Y."/>
            <person name="Chen H."/>
            <person name="Yin W.L."/>
            <person name="Huang T."/>
            <person name="Niu S.C."/>
            <person name="Liu Z.J."/>
        </authorList>
    </citation>
    <scope>NUCLEOTIDE SEQUENCE [LARGE SCALE GENOMIC DNA]</scope>
    <source>
        <strain evidence="1">Lindl</strain>
    </source>
</reference>
<gene>
    <name evidence="1" type="ORF">IEQ34_009218</name>
</gene>
<name>A0AAV7H180_DENCH</name>
<protein>
    <submittedName>
        <fullName evidence="1">Uncharacterized protein</fullName>
    </submittedName>
</protein>
<organism evidence="1 2">
    <name type="scientific">Dendrobium chrysotoxum</name>
    <name type="common">Orchid</name>
    <dbReference type="NCBI Taxonomy" id="161865"/>
    <lineage>
        <taxon>Eukaryota</taxon>
        <taxon>Viridiplantae</taxon>
        <taxon>Streptophyta</taxon>
        <taxon>Embryophyta</taxon>
        <taxon>Tracheophyta</taxon>
        <taxon>Spermatophyta</taxon>
        <taxon>Magnoliopsida</taxon>
        <taxon>Liliopsida</taxon>
        <taxon>Asparagales</taxon>
        <taxon>Orchidaceae</taxon>
        <taxon>Epidendroideae</taxon>
        <taxon>Malaxideae</taxon>
        <taxon>Dendrobiinae</taxon>
        <taxon>Dendrobium</taxon>
    </lineage>
</organism>
<comment type="caution">
    <text evidence="1">The sequence shown here is derived from an EMBL/GenBank/DDBJ whole genome shotgun (WGS) entry which is preliminary data.</text>
</comment>
<evidence type="ECO:0000313" key="2">
    <source>
        <dbReference type="Proteomes" id="UP000775213"/>
    </source>
</evidence>
<keyword evidence="2" id="KW-1185">Reference proteome</keyword>
<dbReference type="AlphaFoldDB" id="A0AAV7H180"/>
<dbReference type="EMBL" id="JAGFBR010000009">
    <property type="protein sequence ID" value="KAH0461643.1"/>
    <property type="molecule type" value="Genomic_DNA"/>
</dbReference>
<proteinExistence type="predicted"/>